<dbReference type="Pfam" id="PF01648">
    <property type="entry name" value="ACPS"/>
    <property type="match status" value="1"/>
</dbReference>
<dbReference type="EMBL" id="KN817536">
    <property type="protein sequence ID" value="KJA24502.1"/>
    <property type="molecule type" value="Genomic_DNA"/>
</dbReference>
<organism evidence="5 6">
    <name type="scientific">Hypholoma sublateritium (strain FD-334 SS-4)</name>
    <dbReference type="NCBI Taxonomy" id="945553"/>
    <lineage>
        <taxon>Eukaryota</taxon>
        <taxon>Fungi</taxon>
        <taxon>Dikarya</taxon>
        <taxon>Basidiomycota</taxon>
        <taxon>Agaricomycotina</taxon>
        <taxon>Agaricomycetes</taxon>
        <taxon>Agaricomycetidae</taxon>
        <taxon>Agaricales</taxon>
        <taxon>Agaricineae</taxon>
        <taxon>Strophariaceae</taxon>
        <taxon>Hypholoma</taxon>
    </lineage>
</organism>
<evidence type="ECO:0000259" key="3">
    <source>
        <dbReference type="Pfam" id="PF01648"/>
    </source>
</evidence>
<evidence type="ECO:0000313" key="6">
    <source>
        <dbReference type="Proteomes" id="UP000054270"/>
    </source>
</evidence>
<dbReference type="GO" id="GO:0005829">
    <property type="term" value="C:cytosol"/>
    <property type="evidence" value="ECO:0007669"/>
    <property type="project" value="TreeGrafter"/>
</dbReference>
<dbReference type="InterPro" id="IPR050559">
    <property type="entry name" value="P-Pant_transferase_sf"/>
</dbReference>
<evidence type="ECO:0000256" key="1">
    <source>
        <dbReference type="ARBA" id="ARBA00013172"/>
    </source>
</evidence>
<dbReference type="GO" id="GO:0019878">
    <property type="term" value="P:lysine biosynthetic process via aminoadipic acid"/>
    <property type="evidence" value="ECO:0007669"/>
    <property type="project" value="TreeGrafter"/>
</dbReference>
<dbReference type="STRING" id="945553.A0A0D2LB80"/>
<dbReference type="AlphaFoldDB" id="A0A0D2LB80"/>
<feature type="domain" description="4'-phosphopantetheinyl transferase N-terminal" evidence="4">
    <location>
        <begin position="18"/>
        <end position="98"/>
    </location>
</feature>
<dbReference type="GO" id="GO:0000287">
    <property type="term" value="F:magnesium ion binding"/>
    <property type="evidence" value="ECO:0007669"/>
    <property type="project" value="InterPro"/>
</dbReference>
<dbReference type="EC" id="2.7.8.7" evidence="1"/>
<dbReference type="InterPro" id="IPR008278">
    <property type="entry name" value="4-PPantetheinyl_Trfase_dom"/>
</dbReference>
<keyword evidence="2" id="KW-0808">Transferase</keyword>
<name>A0A0D2LB80_HYPSF</name>
<gene>
    <name evidence="5" type="ORF">HYPSUDRAFT_1074753</name>
</gene>
<keyword evidence="6" id="KW-1185">Reference proteome</keyword>
<protein>
    <recommendedName>
        <fullName evidence="1">holo-[acyl-carrier-protein] synthase</fullName>
        <ecNumber evidence="1">2.7.8.7</ecNumber>
    </recommendedName>
</protein>
<dbReference type="Gene3D" id="3.90.470.20">
    <property type="entry name" value="4'-phosphopantetheinyl transferase domain"/>
    <property type="match status" value="2"/>
</dbReference>
<evidence type="ECO:0000259" key="4">
    <source>
        <dbReference type="Pfam" id="PF22624"/>
    </source>
</evidence>
<dbReference type="Pfam" id="PF22624">
    <property type="entry name" value="AASDHPPT_N"/>
    <property type="match status" value="1"/>
</dbReference>
<proteinExistence type="predicted"/>
<sequence>MQVQAVIYTPASFPDELYHRALAAVDAPSQARIERFYHRADACRTLIGRLLVRTMLAARGIAPSSAVFGATPAGKPFVVADPPIAYNITHDNGVVAMAVARGLHDPPAFRVGIDVMKLRVPGREGVRAFVGMVEDQLTPLEHRLLGGVPEDELLRRFFWMWTLKEAYTKALGLGLGFDFSRVEFDVVNRVVRVDGVVPEGWAFRMFVIADGQDVYEGVVAEYVGGVPTTVVHEETNGWLTVQDAVAFTENALDVLKKQ</sequence>
<evidence type="ECO:0000313" key="5">
    <source>
        <dbReference type="EMBL" id="KJA24502.1"/>
    </source>
</evidence>
<dbReference type="GO" id="GO:0008897">
    <property type="term" value="F:holo-[acyl-carrier-protein] synthase activity"/>
    <property type="evidence" value="ECO:0007669"/>
    <property type="project" value="UniProtKB-EC"/>
</dbReference>
<evidence type="ECO:0000256" key="2">
    <source>
        <dbReference type="ARBA" id="ARBA00022679"/>
    </source>
</evidence>
<dbReference type="Proteomes" id="UP000054270">
    <property type="component" value="Unassembled WGS sequence"/>
</dbReference>
<accession>A0A0D2LB80</accession>
<reference evidence="6" key="1">
    <citation type="submission" date="2014-04" db="EMBL/GenBank/DDBJ databases">
        <title>Evolutionary Origins and Diversification of the Mycorrhizal Mutualists.</title>
        <authorList>
            <consortium name="DOE Joint Genome Institute"/>
            <consortium name="Mycorrhizal Genomics Consortium"/>
            <person name="Kohler A."/>
            <person name="Kuo A."/>
            <person name="Nagy L.G."/>
            <person name="Floudas D."/>
            <person name="Copeland A."/>
            <person name="Barry K.W."/>
            <person name="Cichocki N."/>
            <person name="Veneault-Fourrey C."/>
            <person name="LaButti K."/>
            <person name="Lindquist E.A."/>
            <person name="Lipzen A."/>
            <person name="Lundell T."/>
            <person name="Morin E."/>
            <person name="Murat C."/>
            <person name="Riley R."/>
            <person name="Ohm R."/>
            <person name="Sun H."/>
            <person name="Tunlid A."/>
            <person name="Henrissat B."/>
            <person name="Grigoriev I.V."/>
            <person name="Hibbett D.S."/>
            <person name="Martin F."/>
        </authorList>
    </citation>
    <scope>NUCLEOTIDE SEQUENCE [LARGE SCALE GENOMIC DNA]</scope>
    <source>
        <strain evidence="6">FD-334 SS-4</strain>
    </source>
</reference>
<feature type="domain" description="4'-phosphopantetheinyl transferase" evidence="3">
    <location>
        <begin position="110"/>
        <end position="185"/>
    </location>
</feature>
<dbReference type="SUPFAM" id="SSF56214">
    <property type="entry name" value="4'-phosphopantetheinyl transferase"/>
    <property type="match status" value="2"/>
</dbReference>
<dbReference type="PANTHER" id="PTHR12215:SF10">
    <property type="entry name" value="L-AMINOADIPATE-SEMIALDEHYDE DEHYDROGENASE-PHOSPHOPANTETHEINYL TRANSFERASE"/>
    <property type="match status" value="1"/>
</dbReference>
<dbReference type="OMA" id="WVFEESL"/>
<dbReference type="InterPro" id="IPR037143">
    <property type="entry name" value="4-PPantetheinyl_Trfase_dom_sf"/>
</dbReference>
<dbReference type="InterPro" id="IPR055066">
    <property type="entry name" value="AASDHPPT_N"/>
</dbReference>
<dbReference type="OrthoDB" id="26719at2759"/>
<dbReference type="PANTHER" id="PTHR12215">
    <property type="entry name" value="PHOSPHOPANTETHEINE TRANSFERASE"/>
    <property type="match status" value="1"/>
</dbReference>